<proteinExistence type="predicted"/>
<gene>
    <name evidence="1" type="ORF">INH39_10925</name>
</gene>
<keyword evidence="2" id="KW-1185">Reference proteome</keyword>
<protein>
    <recommendedName>
        <fullName evidence="3">SMI1/KNR4 family protein</fullName>
    </recommendedName>
</protein>
<evidence type="ECO:0000313" key="2">
    <source>
        <dbReference type="Proteomes" id="UP000831532"/>
    </source>
</evidence>
<dbReference type="RefSeq" id="WP_243493191.1">
    <property type="nucleotide sequence ID" value="NZ_CP063361.1"/>
</dbReference>
<organism evidence="1 2">
    <name type="scientific">Massilia violaceinigra</name>
    <dbReference type="NCBI Taxonomy" id="2045208"/>
    <lineage>
        <taxon>Bacteria</taxon>
        <taxon>Pseudomonadati</taxon>
        <taxon>Pseudomonadota</taxon>
        <taxon>Betaproteobacteria</taxon>
        <taxon>Burkholderiales</taxon>
        <taxon>Oxalobacteraceae</taxon>
        <taxon>Telluria group</taxon>
        <taxon>Massilia</taxon>
    </lineage>
</organism>
<accession>A0ABY4AD77</accession>
<sequence length="147" mass="16525">MNELHRQACVGELLQVWKQIPEEHRPPSVWIAEHGPVALPDSEYNYPSPVLNAWLLNDHGVTRRDPQEYVRFMTVQSGRHWAWGAPPRSIFSNTGRHPIGLAGFAPVAGTDLITLHVIWGGLWGQGSHYRYDAQAGALAWVADLWLS</sequence>
<dbReference type="EMBL" id="CP063361">
    <property type="protein sequence ID" value="UOD32130.1"/>
    <property type="molecule type" value="Genomic_DNA"/>
</dbReference>
<evidence type="ECO:0008006" key="3">
    <source>
        <dbReference type="Google" id="ProtNLM"/>
    </source>
</evidence>
<evidence type="ECO:0000313" key="1">
    <source>
        <dbReference type="EMBL" id="UOD32130.1"/>
    </source>
</evidence>
<dbReference type="Proteomes" id="UP000831532">
    <property type="component" value="Chromosome"/>
</dbReference>
<name>A0ABY4AD77_9BURK</name>
<reference evidence="1 2" key="1">
    <citation type="submission" date="2020-10" db="EMBL/GenBank/DDBJ databases">
        <title>Genome analysis of Massilia species.</title>
        <authorList>
            <person name="Jung D.-H."/>
        </authorList>
    </citation>
    <scope>NUCLEOTIDE SEQUENCE [LARGE SCALE GENOMIC DNA]</scope>
    <source>
        <strain evidence="2">sipir</strain>
    </source>
</reference>